<evidence type="ECO:0000313" key="11">
    <source>
        <dbReference type="Proteomes" id="UP001596044"/>
    </source>
</evidence>
<dbReference type="RefSeq" id="WP_270877405.1">
    <property type="nucleotide sequence ID" value="NZ_JAQFVF010000001.1"/>
</dbReference>
<comment type="caution">
    <text evidence="10">The sequence shown here is derived from an EMBL/GenBank/DDBJ whole genome shotgun (WGS) entry which is preliminary data.</text>
</comment>
<dbReference type="NCBIfam" id="TIGR02887">
    <property type="entry name" value="spore_ger_x_C"/>
    <property type="match status" value="1"/>
</dbReference>
<sequence>MNRCFFMIFLLAALCFNSGCGMKDLDKRFFVLAIGVDQSGVPDKPYHVSLKLGIPSPRIEPGNSNKYQLVTQDANSVTEAIRLLKSKVDKELDLGHAKIFVFGKSLASEDIQKPLDWFIRRRDIQKIGFVAVGDPTAEAVLDTRVSSERLPANSLFLSFDREGTESAYIMTENLSDFYRRMTERGLDPYLPVIRPRGQIFEIDQVAILDKHRIRAILNPDQTRILNQLTRNARKLDIHTNHQNENFDISIQHFKRKIHISNPNQNGMPDVRIEMKADGMVEESSRPLYDDDWNELAQSVQAQSKVRCMNVLALLQEKGVDPIGFGLHYRALGYVSDKDWQHWIDIYPNLNLQVNIKVKILGTGVVR</sequence>
<evidence type="ECO:0000256" key="3">
    <source>
        <dbReference type="ARBA" id="ARBA00022544"/>
    </source>
</evidence>
<dbReference type="EMBL" id="JBHSMJ010000009">
    <property type="protein sequence ID" value="MFC5447725.1"/>
    <property type="molecule type" value="Genomic_DNA"/>
</dbReference>
<evidence type="ECO:0000256" key="7">
    <source>
        <dbReference type="ARBA" id="ARBA00023288"/>
    </source>
</evidence>
<dbReference type="InterPro" id="IPR057336">
    <property type="entry name" value="GerAC_N"/>
</dbReference>
<dbReference type="Pfam" id="PF05504">
    <property type="entry name" value="Spore_GerAC"/>
    <property type="match status" value="1"/>
</dbReference>
<keyword evidence="3" id="KW-0309">Germination</keyword>
<keyword evidence="7" id="KW-0449">Lipoprotein</keyword>
<dbReference type="InterPro" id="IPR046953">
    <property type="entry name" value="Spore_GerAC-like_C"/>
</dbReference>
<dbReference type="PANTHER" id="PTHR35789">
    <property type="entry name" value="SPORE GERMINATION PROTEIN B3"/>
    <property type="match status" value="1"/>
</dbReference>
<evidence type="ECO:0000259" key="9">
    <source>
        <dbReference type="Pfam" id="PF25198"/>
    </source>
</evidence>
<keyword evidence="5" id="KW-0472">Membrane</keyword>
<feature type="domain" description="Spore germination GerAC-like C-terminal" evidence="8">
    <location>
        <begin position="204"/>
        <end position="363"/>
    </location>
</feature>
<accession>A0ABW0K383</accession>
<dbReference type="Gene3D" id="3.30.300.210">
    <property type="entry name" value="Nutrient germinant receptor protein C, domain 3"/>
    <property type="match status" value="1"/>
</dbReference>
<dbReference type="InterPro" id="IPR038501">
    <property type="entry name" value="Spore_GerAC_C_sf"/>
</dbReference>
<evidence type="ECO:0000256" key="6">
    <source>
        <dbReference type="ARBA" id="ARBA00023139"/>
    </source>
</evidence>
<evidence type="ECO:0000256" key="4">
    <source>
        <dbReference type="ARBA" id="ARBA00022729"/>
    </source>
</evidence>
<keyword evidence="11" id="KW-1185">Reference proteome</keyword>
<dbReference type="Pfam" id="PF25198">
    <property type="entry name" value="Spore_GerAC_N"/>
    <property type="match status" value="1"/>
</dbReference>
<dbReference type="Proteomes" id="UP001596044">
    <property type="component" value="Unassembled WGS sequence"/>
</dbReference>
<dbReference type="PANTHER" id="PTHR35789:SF1">
    <property type="entry name" value="SPORE GERMINATION PROTEIN B3"/>
    <property type="match status" value="1"/>
</dbReference>
<proteinExistence type="inferred from homology"/>
<gene>
    <name evidence="10" type="ORF">ACFPOG_05610</name>
</gene>
<evidence type="ECO:0000256" key="1">
    <source>
        <dbReference type="ARBA" id="ARBA00004635"/>
    </source>
</evidence>
<feature type="domain" description="Spore germination protein N-terminal" evidence="9">
    <location>
        <begin position="23"/>
        <end position="194"/>
    </location>
</feature>
<dbReference type="InterPro" id="IPR008844">
    <property type="entry name" value="Spore_GerAC-like"/>
</dbReference>
<protein>
    <submittedName>
        <fullName evidence="10">Ger(X)C family spore germination protein</fullName>
    </submittedName>
</protein>
<comment type="similarity">
    <text evidence="2">Belongs to the GerABKC lipoprotein family.</text>
</comment>
<evidence type="ECO:0000256" key="5">
    <source>
        <dbReference type="ARBA" id="ARBA00023136"/>
    </source>
</evidence>
<evidence type="ECO:0000259" key="8">
    <source>
        <dbReference type="Pfam" id="PF05504"/>
    </source>
</evidence>
<organism evidence="10 11">
    <name type="scientific">Paenibacillus aestuarii</name>
    <dbReference type="NCBI Taxonomy" id="516965"/>
    <lineage>
        <taxon>Bacteria</taxon>
        <taxon>Bacillati</taxon>
        <taxon>Bacillota</taxon>
        <taxon>Bacilli</taxon>
        <taxon>Bacillales</taxon>
        <taxon>Paenibacillaceae</taxon>
        <taxon>Paenibacillus</taxon>
    </lineage>
</organism>
<evidence type="ECO:0000313" key="10">
    <source>
        <dbReference type="EMBL" id="MFC5447725.1"/>
    </source>
</evidence>
<name>A0ABW0K383_9BACL</name>
<keyword evidence="4" id="KW-0732">Signal</keyword>
<evidence type="ECO:0000256" key="2">
    <source>
        <dbReference type="ARBA" id="ARBA00007886"/>
    </source>
</evidence>
<reference evidence="11" key="1">
    <citation type="journal article" date="2019" name="Int. J. Syst. Evol. Microbiol.">
        <title>The Global Catalogue of Microorganisms (GCM) 10K type strain sequencing project: providing services to taxonomists for standard genome sequencing and annotation.</title>
        <authorList>
            <consortium name="The Broad Institute Genomics Platform"/>
            <consortium name="The Broad Institute Genome Sequencing Center for Infectious Disease"/>
            <person name="Wu L."/>
            <person name="Ma J."/>
        </authorList>
    </citation>
    <scope>NUCLEOTIDE SEQUENCE [LARGE SCALE GENOMIC DNA]</scope>
    <source>
        <strain evidence="11">KACC 11904</strain>
    </source>
</reference>
<comment type="subcellular location">
    <subcellularLocation>
        <location evidence="1">Membrane</location>
        <topology evidence="1">Lipid-anchor</topology>
    </subcellularLocation>
</comment>
<keyword evidence="6" id="KW-0564">Palmitate</keyword>